<dbReference type="HOGENOM" id="CLU_012893_15_1_1"/>
<dbReference type="eggNOG" id="KOG1347">
    <property type="taxonomic scope" value="Eukaryota"/>
</dbReference>
<proteinExistence type="inferred from homology"/>
<keyword evidence="7" id="KW-0732">Signal</keyword>
<reference evidence="8" key="2">
    <citation type="submission" date="2024-10" db="UniProtKB">
        <authorList>
            <consortium name="EnsemblProtists"/>
        </authorList>
    </citation>
    <scope>IDENTIFICATION</scope>
</reference>
<dbReference type="KEGG" id="ehx:EMIHUDRAFT_445733"/>
<feature type="transmembrane region" description="Helical" evidence="6">
    <location>
        <begin position="340"/>
        <end position="364"/>
    </location>
</feature>
<evidence type="ECO:0000256" key="2">
    <source>
        <dbReference type="ARBA" id="ARBA00010199"/>
    </source>
</evidence>
<evidence type="ECO:0000256" key="4">
    <source>
        <dbReference type="ARBA" id="ARBA00022989"/>
    </source>
</evidence>
<dbReference type="AlphaFoldDB" id="A0A0D3ISI0"/>
<dbReference type="InterPro" id="IPR044644">
    <property type="entry name" value="DinF-like"/>
</dbReference>
<feature type="transmembrane region" description="Helical" evidence="6">
    <location>
        <begin position="241"/>
        <end position="262"/>
    </location>
</feature>
<dbReference type="STRING" id="2903.R1DI57"/>
<keyword evidence="4 6" id="KW-1133">Transmembrane helix</keyword>
<dbReference type="Proteomes" id="UP000013827">
    <property type="component" value="Unassembled WGS sequence"/>
</dbReference>
<dbReference type="GO" id="GO:0015297">
    <property type="term" value="F:antiporter activity"/>
    <property type="evidence" value="ECO:0007669"/>
    <property type="project" value="InterPro"/>
</dbReference>
<evidence type="ECO:0000256" key="6">
    <source>
        <dbReference type="SAM" id="Phobius"/>
    </source>
</evidence>
<evidence type="ECO:0008006" key="10">
    <source>
        <dbReference type="Google" id="ProtNLM"/>
    </source>
</evidence>
<accession>A0A0D3ISI0</accession>
<dbReference type="PaxDb" id="2903-EOD14215"/>
<evidence type="ECO:0000256" key="5">
    <source>
        <dbReference type="ARBA" id="ARBA00023136"/>
    </source>
</evidence>
<dbReference type="PANTHER" id="PTHR42893">
    <property type="entry name" value="PROTEIN DETOXIFICATION 44, CHLOROPLASTIC-RELATED"/>
    <property type="match status" value="1"/>
</dbReference>
<dbReference type="RefSeq" id="XP_005766644.1">
    <property type="nucleotide sequence ID" value="XM_005766587.1"/>
</dbReference>
<keyword evidence="9" id="KW-1185">Reference proteome</keyword>
<dbReference type="GeneID" id="17260369"/>
<dbReference type="EnsemblProtists" id="EOD14215">
    <property type="protein sequence ID" value="EOD14215"/>
    <property type="gene ID" value="EMIHUDRAFT_445733"/>
</dbReference>
<keyword evidence="3 6" id="KW-0812">Transmembrane</keyword>
<evidence type="ECO:0000313" key="8">
    <source>
        <dbReference type="EnsemblProtists" id="EOD14215"/>
    </source>
</evidence>
<dbReference type="PANTHER" id="PTHR42893:SF9">
    <property type="entry name" value="PROTEIN DETOXIFICATION 46, CHLOROPLASTIC"/>
    <property type="match status" value="1"/>
</dbReference>
<protein>
    <recommendedName>
        <fullName evidence="10">Protein DETOXIFICATION</fullName>
    </recommendedName>
</protein>
<feature type="transmembrane region" description="Helical" evidence="6">
    <location>
        <begin position="473"/>
        <end position="494"/>
    </location>
</feature>
<reference evidence="9" key="1">
    <citation type="journal article" date="2013" name="Nature">
        <title>Pan genome of the phytoplankton Emiliania underpins its global distribution.</title>
        <authorList>
            <person name="Read B.A."/>
            <person name="Kegel J."/>
            <person name="Klute M.J."/>
            <person name="Kuo A."/>
            <person name="Lefebvre S.C."/>
            <person name="Maumus F."/>
            <person name="Mayer C."/>
            <person name="Miller J."/>
            <person name="Monier A."/>
            <person name="Salamov A."/>
            <person name="Young J."/>
            <person name="Aguilar M."/>
            <person name="Claverie J.M."/>
            <person name="Frickenhaus S."/>
            <person name="Gonzalez K."/>
            <person name="Herman E.K."/>
            <person name="Lin Y.C."/>
            <person name="Napier J."/>
            <person name="Ogata H."/>
            <person name="Sarno A.F."/>
            <person name="Shmutz J."/>
            <person name="Schroeder D."/>
            <person name="de Vargas C."/>
            <person name="Verret F."/>
            <person name="von Dassow P."/>
            <person name="Valentin K."/>
            <person name="Van de Peer Y."/>
            <person name="Wheeler G."/>
            <person name="Dacks J.B."/>
            <person name="Delwiche C.F."/>
            <person name="Dyhrman S.T."/>
            <person name="Glockner G."/>
            <person name="John U."/>
            <person name="Richards T."/>
            <person name="Worden A.Z."/>
            <person name="Zhang X."/>
            <person name="Grigoriev I.V."/>
            <person name="Allen A.E."/>
            <person name="Bidle K."/>
            <person name="Borodovsky M."/>
            <person name="Bowler C."/>
            <person name="Brownlee C."/>
            <person name="Cock J.M."/>
            <person name="Elias M."/>
            <person name="Gladyshev V.N."/>
            <person name="Groth M."/>
            <person name="Guda C."/>
            <person name="Hadaegh A."/>
            <person name="Iglesias-Rodriguez M.D."/>
            <person name="Jenkins J."/>
            <person name="Jones B.M."/>
            <person name="Lawson T."/>
            <person name="Leese F."/>
            <person name="Lindquist E."/>
            <person name="Lobanov A."/>
            <person name="Lomsadze A."/>
            <person name="Malik S.B."/>
            <person name="Marsh M.E."/>
            <person name="Mackinder L."/>
            <person name="Mock T."/>
            <person name="Mueller-Roeber B."/>
            <person name="Pagarete A."/>
            <person name="Parker M."/>
            <person name="Probert I."/>
            <person name="Quesneville H."/>
            <person name="Raines C."/>
            <person name="Rensing S.A."/>
            <person name="Riano-Pachon D.M."/>
            <person name="Richier S."/>
            <person name="Rokitta S."/>
            <person name="Shiraiwa Y."/>
            <person name="Soanes D.M."/>
            <person name="van der Giezen M."/>
            <person name="Wahlund T.M."/>
            <person name="Williams B."/>
            <person name="Wilson W."/>
            <person name="Wolfe G."/>
            <person name="Wurch L.L."/>
        </authorList>
    </citation>
    <scope>NUCLEOTIDE SEQUENCE</scope>
</reference>
<dbReference type="GO" id="GO:0042910">
    <property type="term" value="F:xenobiotic transmembrane transporter activity"/>
    <property type="evidence" value="ECO:0007669"/>
    <property type="project" value="InterPro"/>
</dbReference>
<organism evidence="8 9">
    <name type="scientific">Emiliania huxleyi (strain CCMP1516)</name>
    <dbReference type="NCBI Taxonomy" id="280463"/>
    <lineage>
        <taxon>Eukaryota</taxon>
        <taxon>Haptista</taxon>
        <taxon>Haptophyta</taxon>
        <taxon>Prymnesiophyceae</taxon>
        <taxon>Isochrysidales</taxon>
        <taxon>Noelaerhabdaceae</taxon>
        <taxon>Emiliania</taxon>
    </lineage>
</organism>
<dbReference type="InterPro" id="IPR002528">
    <property type="entry name" value="MATE_fam"/>
</dbReference>
<feature type="signal peptide" evidence="7">
    <location>
        <begin position="1"/>
        <end position="20"/>
    </location>
</feature>
<evidence type="ECO:0000256" key="1">
    <source>
        <dbReference type="ARBA" id="ARBA00004141"/>
    </source>
</evidence>
<feature type="transmembrane region" description="Helical" evidence="6">
    <location>
        <begin position="139"/>
        <end position="158"/>
    </location>
</feature>
<evidence type="ECO:0000256" key="3">
    <source>
        <dbReference type="ARBA" id="ARBA00022692"/>
    </source>
</evidence>
<dbReference type="OMA" id="YSEDMSQ"/>
<evidence type="ECO:0000313" key="9">
    <source>
        <dbReference type="Proteomes" id="UP000013827"/>
    </source>
</evidence>
<evidence type="ECO:0000256" key="7">
    <source>
        <dbReference type="SAM" id="SignalP"/>
    </source>
</evidence>
<keyword evidence="5 6" id="KW-0472">Membrane</keyword>
<dbReference type="Pfam" id="PF01554">
    <property type="entry name" value="MatE"/>
    <property type="match status" value="1"/>
</dbReference>
<dbReference type="GO" id="GO:0016020">
    <property type="term" value="C:membrane"/>
    <property type="evidence" value="ECO:0007669"/>
    <property type="project" value="UniProtKB-SubCell"/>
</dbReference>
<comment type="subcellular location">
    <subcellularLocation>
        <location evidence="1">Membrane</location>
        <topology evidence="1">Multi-pass membrane protein</topology>
    </subcellularLocation>
</comment>
<feature type="transmembrane region" description="Helical" evidence="6">
    <location>
        <begin position="439"/>
        <end position="461"/>
    </location>
</feature>
<sequence>MLLLLPIAVNALLALAPLQARPLLACRADHAGRRNPVRWHAGRMTAMDPEAEALPDAPIPGLTTVSANEHGPSGAVPAADECPPEDVTALELLRFTLPVLTAALSAEIMSVVDTAVVGTLGPQQLAALGPATMLSDSTVYLFFWLNVACTNLFATHFARGEHRDAFAVLSDALYVSLACAALLVVGLSWGGGAALARICAMAPGALPGAKQYLAIRILGVPALMTATVLQGACTGMKDATTPFIAIVLGGLLNLALDLWLVLGCGMGIAGAASATVVSQVVQVLVLAVIVKRKRSRLVPGVTAPTLLQRPPSPARLVDFLSFAGPIFCVLIGKISCYNSMTLAATAGGVVALAGHQVVATVFFLGCKFGDAISQTAQAYLPACLPAAARMRPGGAPEKGAVELSRKLLLVSMLLGGAVSLAAVGVVLGCSGVFTQDAAVAAAMATVAPLLGVALSIHPATMCLEGLLLGGRQLGFLAGAYAANVLVFLSSLHAIARRALGLRYVWAALAAFQLVRVCEFATRVRAVGLLDSLLPAWLRRRAASPATE</sequence>
<comment type="similarity">
    <text evidence="2">Belongs to the multi antimicrobial extrusion (MATE) (TC 2.A.66.1) family.</text>
</comment>
<name>A0A0D3ISI0_EMIH1</name>
<feature type="transmembrane region" description="Helical" evidence="6">
    <location>
        <begin position="407"/>
        <end position="433"/>
    </location>
</feature>
<feature type="transmembrane region" description="Helical" evidence="6">
    <location>
        <begin position="209"/>
        <end position="229"/>
    </location>
</feature>
<feature type="transmembrane region" description="Helical" evidence="6">
    <location>
        <begin position="165"/>
        <end position="189"/>
    </location>
</feature>
<feature type="transmembrane region" description="Helical" evidence="6">
    <location>
        <begin position="268"/>
        <end position="290"/>
    </location>
</feature>
<feature type="chain" id="PRO_5044187875" description="Protein DETOXIFICATION" evidence="7">
    <location>
        <begin position="21"/>
        <end position="547"/>
    </location>
</feature>